<protein>
    <submittedName>
        <fullName evidence="1">Uncharacterized protein</fullName>
    </submittedName>
</protein>
<dbReference type="EMBL" id="VCMV01000021">
    <property type="protein sequence ID" value="KAB0266440.1"/>
    <property type="molecule type" value="Genomic_DNA"/>
</dbReference>
<dbReference type="RefSeq" id="WP_150945409.1">
    <property type="nucleotide sequence ID" value="NZ_VCMV01000021.1"/>
</dbReference>
<name>A0A5N3P9M3_9HYPH</name>
<dbReference type="AlphaFoldDB" id="A0A5N3P9M3"/>
<gene>
    <name evidence="1" type="ORF">FEZ63_13820</name>
</gene>
<reference evidence="1 2" key="1">
    <citation type="journal article" date="2019" name="Microorganisms">
        <title>Genome Insights into the Novel Species Microvirga brassicacearum, a Rapeseed Endophyte with Biotechnological Potential.</title>
        <authorList>
            <person name="Jimenez-Gomez A."/>
            <person name="Saati-Santamaria Z."/>
            <person name="Igual J.M."/>
            <person name="Rivas R."/>
            <person name="Mateos P.F."/>
            <person name="Garcia-Fraile P."/>
        </authorList>
    </citation>
    <scope>NUCLEOTIDE SEQUENCE [LARGE SCALE GENOMIC DNA]</scope>
    <source>
        <strain evidence="1 2">CDVBN77</strain>
    </source>
</reference>
<evidence type="ECO:0000313" key="1">
    <source>
        <dbReference type="EMBL" id="KAB0266440.1"/>
    </source>
</evidence>
<keyword evidence="2" id="KW-1185">Reference proteome</keyword>
<accession>A0A5N3P9M3</accession>
<dbReference type="Proteomes" id="UP000325684">
    <property type="component" value="Unassembled WGS sequence"/>
</dbReference>
<evidence type="ECO:0000313" key="2">
    <source>
        <dbReference type="Proteomes" id="UP000325684"/>
    </source>
</evidence>
<dbReference type="OrthoDB" id="8020942at2"/>
<sequence>MFAMDKIWLQDTRGNCLSFDLKDVLAAMGKAALEAFWTVSGVEAHGEALFVTGECEPLLEELAGSGRRVRGQRLAEIAAGIQQTIWGEFKGYESESATAPFVVVIALDSTWFEVHSNDAEMLASVRSKFVNTDPPTWSKAWSP</sequence>
<organism evidence="1 2">
    <name type="scientific">Microvirga brassicacearum</name>
    <dbReference type="NCBI Taxonomy" id="2580413"/>
    <lineage>
        <taxon>Bacteria</taxon>
        <taxon>Pseudomonadati</taxon>
        <taxon>Pseudomonadota</taxon>
        <taxon>Alphaproteobacteria</taxon>
        <taxon>Hyphomicrobiales</taxon>
        <taxon>Methylobacteriaceae</taxon>
        <taxon>Microvirga</taxon>
    </lineage>
</organism>
<comment type="caution">
    <text evidence="1">The sequence shown here is derived from an EMBL/GenBank/DDBJ whole genome shotgun (WGS) entry which is preliminary data.</text>
</comment>
<proteinExistence type="predicted"/>